<accession>A2XYJ5</accession>
<feature type="domain" description="Amino acid transporter transmembrane" evidence="8">
    <location>
        <begin position="2"/>
        <end position="73"/>
    </location>
</feature>
<name>A2XYJ5_ORYSI</name>
<keyword evidence="2" id="KW-0813">Transport</keyword>
<sequence>MAWLSVVAAIMSFAYSTIGLGLGLAKTIGDGTVKGNIAGVAMATPMQKVWRVAQAIGDIAFAYPYTIVLLEIQI</sequence>
<dbReference type="InterPro" id="IPR013057">
    <property type="entry name" value="AA_transpt_TM"/>
</dbReference>
<evidence type="ECO:0000313" key="10">
    <source>
        <dbReference type="Proteomes" id="UP000007015"/>
    </source>
</evidence>
<gene>
    <name evidence="9" type="ORF">OsI_17768</name>
</gene>
<evidence type="ECO:0000259" key="8">
    <source>
        <dbReference type="Pfam" id="PF01490"/>
    </source>
</evidence>
<dbReference type="PANTHER" id="PTHR48017">
    <property type="entry name" value="OS05G0424000 PROTEIN-RELATED"/>
    <property type="match status" value="1"/>
</dbReference>
<comment type="subcellular location">
    <subcellularLocation>
        <location evidence="1">Cell membrane</location>
        <topology evidence="1">Multi-pass membrane protein</topology>
    </subcellularLocation>
</comment>
<evidence type="ECO:0000313" key="9">
    <source>
        <dbReference type="EMBL" id="EAY95905.1"/>
    </source>
</evidence>
<keyword evidence="4" id="KW-0029">Amino-acid transport</keyword>
<dbReference type="Gramene" id="BGIOSGA017291-TA">
    <property type="protein sequence ID" value="BGIOSGA017291-PA"/>
    <property type="gene ID" value="BGIOSGA017291"/>
</dbReference>
<evidence type="ECO:0000256" key="3">
    <source>
        <dbReference type="ARBA" id="ARBA00022692"/>
    </source>
</evidence>
<dbReference type="GO" id="GO:0006865">
    <property type="term" value="P:amino acid transport"/>
    <property type="evidence" value="ECO:0007669"/>
    <property type="project" value="UniProtKB-KW"/>
</dbReference>
<evidence type="ECO:0000256" key="6">
    <source>
        <dbReference type="ARBA" id="ARBA00023136"/>
    </source>
</evidence>
<keyword evidence="10" id="KW-1185">Reference proteome</keyword>
<evidence type="ECO:0000256" key="5">
    <source>
        <dbReference type="ARBA" id="ARBA00022989"/>
    </source>
</evidence>
<evidence type="ECO:0000256" key="4">
    <source>
        <dbReference type="ARBA" id="ARBA00022970"/>
    </source>
</evidence>
<dbReference type="AlphaFoldDB" id="A2XYJ5"/>
<dbReference type="Proteomes" id="UP000007015">
    <property type="component" value="Chromosome 4"/>
</dbReference>
<dbReference type="STRING" id="39946.A2XYJ5"/>
<evidence type="ECO:0000256" key="1">
    <source>
        <dbReference type="ARBA" id="ARBA00004651"/>
    </source>
</evidence>
<dbReference type="EMBL" id="CM000129">
    <property type="protein sequence ID" value="EAY95905.1"/>
    <property type="molecule type" value="Genomic_DNA"/>
</dbReference>
<reference evidence="9 10" key="1">
    <citation type="journal article" date="2005" name="PLoS Biol.">
        <title>The genomes of Oryza sativa: a history of duplications.</title>
        <authorList>
            <person name="Yu J."/>
            <person name="Wang J."/>
            <person name="Lin W."/>
            <person name="Li S."/>
            <person name="Li H."/>
            <person name="Zhou J."/>
            <person name="Ni P."/>
            <person name="Dong W."/>
            <person name="Hu S."/>
            <person name="Zeng C."/>
            <person name="Zhang J."/>
            <person name="Zhang Y."/>
            <person name="Li R."/>
            <person name="Xu Z."/>
            <person name="Li S."/>
            <person name="Li X."/>
            <person name="Zheng H."/>
            <person name="Cong L."/>
            <person name="Lin L."/>
            <person name="Yin J."/>
            <person name="Geng J."/>
            <person name="Li G."/>
            <person name="Shi J."/>
            <person name="Liu J."/>
            <person name="Lv H."/>
            <person name="Li J."/>
            <person name="Wang J."/>
            <person name="Deng Y."/>
            <person name="Ran L."/>
            <person name="Shi X."/>
            <person name="Wang X."/>
            <person name="Wu Q."/>
            <person name="Li C."/>
            <person name="Ren X."/>
            <person name="Wang J."/>
            <person name="Wang X."/>
            <person name="Li D."/>
            <person name="Liu D."/>
            <person name="Zhang X."/>
            <person name="Ji Z."/>
            <person name="Zhao W."/>
            <person name="Sun Y."/>
            <person name="Zhang Z."/>
            <person name="Bao J."/>
            <person name="Han Y."/>
            <person name="Dong L."/>
            <person name="Ji J."/>
            <person name="Chen P."/>
            <person name="Wu S."/>
            <person name="Liu J."/>
            <person name="Xiao Y."/>
            <person name="Bu D."/>
            <person name="Tan J."/>
            <person name="Yang L."/>
            <person name="Ye C."/>
            <person name="Zhang J."/>
            <person name="Xu J."/>
            <person name="Zhou Y."/>
            <person name="Yu Y."/>
            <person name="Zhang B."/>
            <person name="Zhuang S."/>
            <person name="Wei H."/>
            <person name="Liu B."/>
            <person name="Lei M."/>
            <person name="Yu H."/>
            <person name="Li Y."/>
            <person name="Xu H."/>
            <person name="Wei S."/>
            <person name="He X."/>
            <person name="Fang L."/>
            <person name="Zhang Z."/>
            <person name="Zhang Y."/>
            <person name="Huang X."/>
            <person name="Su Z."/>
            <person name="Tong W."/>
            <person name="Li J."/>
            <person name="Tong Z."/>
            <person name="Li S."/>
            <person name="Ye J."/>
            <person name="Wang L."/>
            <person name="Fang L."/>
            <person name="Lei T."/>
            <person name="Chen C."/>
            <person name="Chen H."/>
            <person name="Xu Z."/>
            <person name="Li H."/>
            <person name="Huang H."/>
            <person name="Zhang F."/>
            <person name="Xu H."/>
            <person name="Li N."/>
            <person name="Zhao C."/>
            <person name="Li S."/>
            <person name="Dong L."/>
            <person name="Huang Y."/>
            <person name="Li L."/>
            <person name="Xi Y."/>
            <person name="Qi Q."/>
            <person name="Li W."/>
            <person name="Zhang B."/>
            <person name="Hu W."/>
            <person name="Zhang Y."/>
            <person name="Tian X."/>
            <person name="Jiao Y."/>
            <person name="Liang X."/>
            <person name="Jin J."/>
            <person name="Gao L."/>
            <person name="Zheng W."/>
            <person name="Hao B."/>
            <person name="Liu S."/>
            <person name="Wang W."/>
            <person name="Yuan L."/>
            <person name="Cao M."/>
            <person name="McDermott J."/>
            <person name="Samudrala R."/>
            <person name="Wang J."/>
            <person name="Wong G.K."/>
            <person name="Yang H."/>
        </authorList>
    </citation>
    <scope>NUCLEOTIDE SEQUENCE [LARGE SCALE GENOMIC DNA]</scope>
    <source>
        <strain evidence="10">cv. 93-11</strain>
    </source>
</reference>
<dbReference type="HOGENOM" id="CLU_117870_2_1_1"/>
<keyword evidence="5 7" id="KW-1133">Transmembrane helix</keyword>
<feature type="transmembrane region" description="Helical" evidence="7">
    <location>
        <begin position="6"/>
        <end position="25"/>
    </location>
</feature>
<dbReference type="GO" id="GO:0005886">
    <property type="term" value="C:plasma membrane"/>
    <property type="evidence" value="ECO:0007669"/>
    <property type="project" value="UniProtKB-SubCell"/>
</dbReference>
<evidence type="ECO:0000256" key="2">
    <source>
        <dbReference type="ARBA" id="ARBA00022448"/>
    </source>
</evidence>
<dbReference type="Pfam" id="PF01490">
    <property type="entry name" value="Aa_trans"/>
    <property type="match status" value="1"/>
</dbReference>
<protein>
    <recommendedName>
        <fullName evidence="8">Amino acid transporter transmembrane domain-containing protein</fullName>
    </recommendedName>
</protein>
<organism evidence="9 10">
    <name type="scientific">Oryza sativa subsp. indica</name>
    <name type="common">Rice</name>
    <dbReference type="NCBI Taxonomy" id="39946"/>
    <lineage>
        <taxon>Eukaryota</taxon>
        <taxon>Viridiplantae</taxon>
        <taxon>Streptophyta</taxon>
        <taxon>Embryophyta</taxon>
        <taxon>Tracheophyta</taxon>
        <taxon>Spermatophyta</taxon>
        <taxon>Magnoliopsida</taxon>
        <taxon>Liliopsida</taxon>
        <taxon>Poales</taxon>
        <taxon>Poaceae</taxon>
        <taxon>BOP clade</taxon>
        <taxon>Oryzoideae</taxon>
        <taxon>Oryzeae</taxon>
        <taxon>Oryzinae</taxon>
        <taxon>Oryza</taxon>
        <taxon>Oryza sativa</taxon>
    </lineage>
</organism>
<evidence type="ECO:0000256" key="7">
    <source>
        <dbReference type="SAM" id="Phobius"/>
    </source>
</evidence>
<dbReference type="OMA" id="FAYTSHY"/>
<proteinExistence type="predicted"/>
<keyword evidence="6 7" id="KW-0472">Membrane</keyword>
<keyword evidence="3 7" id="KW-0812">Transmembrane</keyword>